<feature type="transmembrane region" description="Helical" evidence="1">
    <location>
        <begin position="68"/>
        <end position="92"/>
    </location>
</feature>
<gene>
    <name evidence="2" type="ORF">UABAM_05387</name>
</gene>
<evidence type="ECO:0000256" key="1">
    <source>
        <dbReference type="SAM" id="Phobius"/>
    </source>
</evidence>
<feature type="transmembrane region" description="Helical" evidence="1">
    <location>
        <begin position="38"/>
        <end position="56"/>
    </location>
</feature>
<keyword evidence="3" id="KW-1185">Reference proteome</keyword>
<reference evidence="2 3" key="1">
    <citation type="submission" date="2019-08" db="EMBL/GenBank/DDBJ databases">
        <title>Complete genome sequence of Candidatus Uab amorphum.</title>
        <authorList>
            <person name="Shiratori T."/>
            <person name="Suzuki S."/>
            <person name="Kakizawa Y."/>
            <person name="Ishida K."/>
        </authorList>
    </citation>
    <scope>NUCLEOTIDE SEQUENCE [LARGE SCALE GENOMIC DNA]</scope>
    <source>
        <strain evidence="2 3">SRT547</strain>
    </source>
</reference>
<keyword evidence="1" id="KW-0812">Transmembrane</keyword>
<dbReference type="RefSeq" id="WP_151971020.1">
    <property type="nucleotide sequence ID" value="NZ_AP019860.1"/>
</dbReference>
<accession>A0A5S9IUS6</accession>
<dbReference type="Proteomes" id="UP000326354">
    <property type="component" value="Chromosome"/>
</dbReference>
<dbReference type="AlphaFoldDB" id="A0A5S9IUS6"/>
<dbReference type="EMBL" id="AP019860">
    <property type="protein sequence ID" value="BBM86985.1"/>
    <property type="molecule type" value="Genomic_DNA"/>
</dbReference>
<proteinExistence type="predicted"/>
<keyword evidence="1" id="KW-1133">Transmembrane helix</keyword>
<dbReference type="KEGG" id="uam:UABAM_05387"/>
<feature type="transmembrane region" description="Helical" evidence="1">
    <location>
        <begin position="104"/>
        <end position="124"/>
    </location>
</feature>
<evidence type="ECO:0000313" key="2">
    <source>
        <dbReference type="EMBL" id="BBM86985.1"/>
    </source>
</evidence>
<evidence type="ECO:0000313" key="3">
    <source>
        <dbReference type="Proteomes" id="UP000326354"/>
    </source>
</evidence>
<sequence>MSLYIAKIMGPILAVVAVSLLLHRERYVAIVDGFLENPVVWYVVSILTMMFGLIMVNAHNHWILGWEVILTFFGWMGLVKGVLLLIIPQQIINLGTILKSSKTLPVAGVVYLALGIFISLKGYIVI</sequence>
<organism evidence="2 3">
    <name type="scientific">Uabimicrobium amorphum</name>
    <dbReference type="NCBI Taxonomy" id="2596890"/>
    <lineage>
        <taxon>Bacteria</taxon>
        <taxon>Pseudomonadati</taxon>
        <taxon>Planctomycetota</taxon>
        <taxon>Candidatus Uabimicrobiia</taxon>
        <taxon>Candidatus Uabimicrobiales</taxon>
        <taxon>Candidatus Uabimicrobiaceae</taxon>
        <taxon>Candidatus Uabimicrobium</taxon>
    </lineage>
</organism>
<keyword evidence="1" id="KW-0472">Membrane</keyword>
<dbReference type="OrthoDB" id="1447544at2"/>
<name>A0A5S9IUS6_UABAM</name>
<protein>
    <submittedName>
        <fullName evidence="2">Uncharacterized protein</fullName>
    </submittedName>
</protein>